<keyword evidence="1" id="KW-0732">Signal</keyword>
<keyword evidence="5" id="KW-1185">Reference proteome</keyword>
<accession>A0AA48GLR0</accession>
<feature type="domain" description="Peptidase M16 C-terminal" evidence="3">
    <location>
        <begin position="259"/>
        <end position="434"/>
    </location>
</feature>
<feature type="domain" description="Peptidase M16 N-terminal" evidence="2">
    <location>
        <begin position="36"/>
        <end position="82"/>
    </location>
</feature>
<dbReference type="PANTHER" id="PTHR11851">
    <property type="entry name" value="METALLOPROTEASE"/>
    <property type="match status" value="1"/>
</dbReference>
<dbReference type="Gene3D" id="3.30.830.10">
    <property type="entry name" value="Metalloenzyme, LuxS/M16 peptidase-like"/>
    <property type="match status" value="3"/>
</dbReference>
<reference evidence="5" key="1">
    <citation type="journal article" date="2023" name="Int. J. Syst. Evol. Microbiol.">
        <title>Mesoterricola silvestris gen. nov., sp. nov., Mesoterricola sediminis sp. nov., Geothrix oryzae sp. nov., Geothrix edaphica sp. nov., Geothrix rubra sp. nov., and Geothrix limicola sp. nov., six novel members of Acidobacteriota isolated from soils.</title>
        <authorList>
            <person name="Itoh H."/>
            <person name="Sugisawa Y."/>
            <person name="Mise K."/>
            <person name="Xu Z."/>
            <person name="Kuniyasu M."/>
            <person name="Ushijima N."/>
            <person name="Kawano K."/>
            <person name="Kobayashi E."/>
            <person name="Shiratori Y."/>
            <person name="Masuda Y."/>
            <person name="Senoo K."/>
        </authorList>
    </citation>
    <scope>NUCLEOTIDE SEQUENCE [LARGE SCALE GENOMIC DNA]</scope>
    <source>
        <strain evidence="5">W79</strain>
    </source>
</reference>
<gene>
    <name evidence="4" type="ORF">METEAL_13080</name>
</gene>
<evidence type="ECO:0000313" key="5">
    <source>
        <dbReference type="Proteomes" id="UP001238179"/>
    </source>
</evidence>
<dbReference type="Proteomes" id="UP001238179">
    <property type="component" value="Chromosome"/>
</dbReference>
<evidence type="ECO:0000313" key="4">
    <source>
        <dbReference type="EMBL" id="BDU72134.1"/>
    </source>
</evidence>
<dbReference type="KEGG" id="msil:METEAL_13080"/>
<dbReference type="GO" id="GO:0046872">
    <property type="term" value="F:metal ion binding"/>
    <property type="evidence" value="ECO:0007669"/>
    <property type="project" value="InterPro"/>
</dbReference>
<dbReference type="SUPFAM" id="SSF63411">
    <property type="entry name" value="LuxS/MPP-like metallohydrolase"/>
    <property type="match status" value="2"/>
</dbReference>
<dbReference type="EMBL" id="AP027080">
    <property type="protein sequence ID" value="BDU72134.1"/>
    <property type="molecule type" value="Genomic_DNA"/>
</dbReference>
<feature type="signal peptide" evidence="1">
    <location>
        <begin position="1"/>
        <end position="20"/>
    </location>
</feature>
<dbReference type="RefSeq" id="WP_316415041.1">
    <property type="nucleotide sequence ID" value="NZ_AP027080.1"/>
</dbReference>
<dbReference type="InterPro" id="IPR050361">
    <property type="entry name" value="MPP/UQCRC_Complex"/>
</dbReference>
<proteinExistence type="predicted"/>
<organism evidence="4 5">
    <name type="scientific">Mesoterricola silvestris</name>
    <dbReference type="NCBI Taxonomy" id="2927979"/>
    <lineage>
        <taxon>Bacteria</taxon>
        <taxon>Pseudomonadati</taxon>
        <taxon>Acidobacteriota</taxon>
        <taxon>Holophagae</taxon>
        <taxon>Holophagales</taxon>
        <taxon>Holophagaceae</taxon>
        <taxon>Mesoterricola</taxon>
    </lineage>
</organism>
<dbReference type="Pfam" id="PF05193">
    <property type="entry name" value="Peptidase_M16_C"/>
    <property type="match status" value="1"/>
</dbReference>
<dbReference type="PANTHER" id="PTHR11851:SF220">
    <property type="entry name" value="PEPTIDASE M16 DOMAIN PROTEIN"/>
    <property type="match status" value="1"/>
</dbReference>
<dbReference type="InterPro" id="IPR007863">
    <property type="entry name" value="Peptidase_M16_C"/>
</dbReference>
<sequence length="504" mass="55851">MIPTPGRVAAAALCALAPLAAQDLPVTERTLPNGMRVLLVERHDEPTIACGWVARVGSADERPGITGIAHLFEHMMFKGTKVIGTRNPARDAELNALQDRTMEGIRAELDLLRERLRRGEIQDLNDPKVRSPRHQRLLGELDALVKEQRGLIVKDELDKVYKQAGATGLNANTTPDRTFFHIQVPANKLELWAWLEADRIRNAVFREFYSERDVVLEERRLRVEATPTGKVQETFNAMVWQAHPYTWPVIGWPSDIATVTRDQADTFFSTYYAPNNITAILVGDFRTEEAFGLVKAYFGAIPGRAAVPPKVTTLEPPQGAEQRLEAAADAMPMVQCVHKGVPSVHRDAPALDVLSAVLNGNSGRLNRELVIGRKVAVDAGAGNNSMKFGGLFYLGGVPAPGHTPEEVERLLLQEVERIQKDGITERELQKVKNQVQAATYGRMENNMDLLSQLAEAEGAGTYKDFLADPAHLAAVTREDVQRVARQYFVPGNRSTLVIRRKEAK</sequence>
<feature type="chain" id="PRO_5041392591" evidence="1">
    <location>
        <begin position="21"/>
        <end position="504"/>
    </location>
</feature>
<evidence type="ECO:0000259" key="2">
    <source>
        <dbReference type="Pfam" id="PF00675"/>
    </source>
</evidence>
<dbReference type="InterPro" id="IPR011765">
    <property type="entry name" value="Pept_M16_N"/>
</dbReference>
<dbReference type="AlphaFoldDB" id="A0AA48GLR0"/>
<protein>
    <submittedName>
        <fullName evidence="4">Peptidase M16</fullName>
    </submittedName>
</protein>
<name>A0AA48GLR0_9BACT</name>
<evidence type="ECO:0000256" key="1">
    <source>
        <dbReference type="SAM" id="SignalP"/>
    </source>
</evidence>
<dbReference type="Pfam" id="PF00675">
    <property type="entry name" value="Peptidase_M16"/>
    <property type="match status" value="1"/>
</dbReference>
<dbReference type="InterPro" id="IPR011249">
    <property type="entry name" value="Metalloenz_LuxS/M16"/>
</dbReference>
<evidence type="ECO:0000259" key="3">
    <source>
        <dbReference type="Pfam" id="PF05193"/>
    </source>
</evidence>